<dbReference type="Proteomes" id="UP001185737">
    <property type="component" value="Unassembled WGS sequence"/>
</dbReference>
<keyword evidence="8" id="KW-1185">Reference proteome</keyword>
<dbReference type="InterPro" id="IPR018376">
    <property type="entry name" value="Enoyl-CoA_hyd/isom_CS"/>
</dbReference>
<dbReference type="Gene3D" id="3.90.226.10">
    <property type="entry name" value="2-enoyl-CoA Hydratase, Chain A, domain 1"/>
    <property type="match status" value="1"/>
</dbReference>
<reference evidence="7 8" key="1">
    <citation type="submission" date="2023-10" db="EMBL/GenBank/DDBJ databases">
        <title>Development of a sustainable strategy for remediation of hydrocarbon-contaminated territories based on the waste exchange concept.</title>
        <authorList>
            <person name="Krivoruchko A."/>
        </authorList>
    </citation>
    <scope>NUCLEOTIDE SEQUENCE [LARGE SCALE GENOMIC DNA]</scope>
    <source>
        <strain evidence="7 8">IEGM 60</strain>
    </source>
</reference>
<dbReference type="RefSeq" id="WP_283332036.1">
    <property type="nucleotide sequence ID" value="NZ_JAWLKA010000010.1"/>
</dbReference>
<dbReference type="EMBL" id="JAWLKA010000010">
    <property type="protein sequence ID" value="MDV6282481.1"/>
    <property type="molecule type" value="Genomic_DNA"/>
</dbReference>
<dbReference type="InterPro" id="IPR029045">
    <property type="entry name" value="ClpP/crotonase-like_dom_sf"/>
</dbReference>
<dbReference type="PANTHER" id="PTHR43802:SF1">
    <property type="entry name" value="IP11341P-RELATED"/>
    <property type="match status" value="1"/>
</dbReference>
<dbReference type="PROSITE" id="PS00166">
    <property type="entry name" value="ENOYL_COA_HYDRATASE"/>
    <property type="match status" value="1"/>
</dbReference>
<comment type="caution">
    <text evidence="7">The sequence shown here is derived from an EMBL/GenBank/DDBJ whole genome shotgun (WGS) entry which is preliminary data.</text>
</comment>
<evidence type="ECO:0000256" key="5">
    <source>
        <dbReference type="ARBA" id="ARBA00023717"/>
    </source>
</evidence>
<comment type="catalytic activity">
    <reaction evidence="4">
        <text>a (3S)-3-hydroxyacyl-CoA = a (2E)-enoyl-CoA + H2O</text>
        <dbReference type="Rhea" id="RHEA:16105"/>
        <dbReference type="ChEBI" id="CHEBI:15377"/>
        <dbReference type="ChEBI" id="CHEBI:57318"/>
        <dbReference type="ChEBI" id="CHEBI:58856"/>
        <dbReference type="EC" id="4.2.1.17"/>
    </reaction>
</comment>
<comment type="similarity">
    <text evidence="2 6">Belongs to the enoyl-CoA hydratase/isomerase family.</text>
</comment>
<gene>
    <name evidence="7" type="ORF">R3Q59_18460</name>
</gene>
<evidence type="ECO:0000256" key="6">
    <source>
        <dbReference type="RuleBase" id="RU003707"/>
    </source>
</evidence>
<comment type="catalytic activity">
    <reaction evidence="5">
        <text>a 4-saturated-(3S)-3-hydroxyacyl-CoA = a (3E)-enoyl-CoA + H2O</text>
        <dbReference type="Rhea" id="RHEA:20724"/>
        <dbReference type="ChEBI" id="CHEBI:15377"/>
        <dbReference type="ChEBI" id="CHEBI:58521"/>
        <dbReference type="ChEBI" id="CHEBI:137480"/>
        <dbReference type="EC" id="4.2.1.17"/>
    </reaction>
</comment>
<organism evidence="7 8">
    <name type="scientific">Rhodococcus jostii</name>
    <dbReference type="NCBI Taxonomy" id="132919"/>
    <lineage>
        <taxon>Bacteria</taxon>
        <taxon>Bacillati</taxon>
        <taxon>Actinomycetota</taxon>
        <taxon>Actinomycetes</taxon>
        <taxon>Mycobacteriales</taxon>
        <taxon>Nocardiaceae</taxon>
        <taxon>Rhodococcus</taxon>
    </lineage>
</organism>
<name>A0ABU4CG12_RHOJO</name>
<proteinExistence type="inferred from homology"/>
<evidence type="ECO:0000313" key="8">
    <source>
        <dbReference type="Proteomes" id="UP001185737"/>
    </source>
</evidence>
<dbReference type="Pfam" id="PF00378">
    <property type="entry name" value="ECH_1"/>
    <property type="match status" value="1"/>
</dbReference>
<comment type="function">
    <text evidence="1">Could possibly oxidize fatty acids using specific components.</text>
</comment>
<evidence type="ECO:0000256" key="2">
    <source>
        <dbReference type="ARBA" id="ARBA00005254"/>
    </source>
</evidence>
<protein>
    <submittedName>
        <fullName evidence="7">Enoyl-CoA hydratase-related protein</fullName>
    </submittedName>
</protein>
<evidence type="ECO:0000256" key="4">
    <source>
        <dbReference type="ARBA" id="ARBA00023709"/>
    </source>
</evidence>
<dbReference type="PANTHER" id="PTHR43802">
    <property type="entry name" value="ENOYL-COA HYDRATASE"/>
    <property type="match status" value="1"/>
</dbReference>
<keyword evidence="3" id="KW-0276">Fatty acid metabolism</keyword>
<sequence length="260" mass="27843">MAEIEYEVVDHVATIRLNRPERKNAFTLEMIDTWANALTDAEHDPNIRVVVLTGAGGSFCSGVDLAVLDTIEPTPLGAKNLLTKHVHKVAHAAEALSKPYLAAISGDAFGAGMDMALLTDIRLASESARFSQAYIRVGLVPGDGGCYLLPRIVGTATALQLMWTGKVVGAQEAFSLGLVSSVHPDDQLDEAILALATEIAHQPPVAVQMIKRSAKLGEKHDLRTALDLISSHHAVVMSTEDSREARRALAEKRPAHFVGS</sequence>
<evidence type="ECO:0000256" key="3">
    <source>
        <dbReference type="ARBA" id="ARBA00022832"/>
    </source>
</evidence>
<evidence type="ECO:0000256" key="1">
    <source>
        <dbReference type="ARBA" id="ARBA00002994"/>
    </source>
</evidence>
<keyword evidence="3" id="KW-0443">Lipid metabolism</keyword>
<dbReference type="SUPFAM" id="SSF52096">
    <property type="entry name" value="ClpP/crotonase"/>
    <property type="match status" value="1"/>
</dbReference>
<dbReference type="InterPro" id="IPR001753">
    <property type="entry name" value="Enoyl-CoA_hydra/iso"/>
</dbReference>
<evidence type="ECO:0000313" key="7">
    <source>
        <dbReference type="EMBL" id="MDV6282481.1"/>
    </source>
</evidence>
<accession>A0ABU4CG12</accession>
<dbReference type="CDD" id="cd06558">
    <property type="entry name" value="crotonase-like"/>
    <property type="match status" value="1"/>
</dbReference>